<organism evidence="1 2">
    <name type="scientific">Enhygromyxa salina</name>
    <dbReference type="NCBI Taxonomy" id="215803"/>
    <lineage>
        <taxon>Bacteria</taxon>
        <taxon>Pseudomonadati</taxon>
        <taxon>Myxococcota</taxon>
        <taxon>Polyangia</taxon>
        <taxon>Nannocystales</taxon>
        <taxon>Nannocystaceae</taxon>
        <taxon>Enhygromyxa</taxon>
    </lineage>
</organism>
<evidence type="ECO:0000313" key="2">
    <source>
        <dbReference type="Proteomes" id="UP000238823"/>
    </source>
</evidence>
<proteinExistence type="predicted"/>
<reference evidence="1 2" key="1">
    <citation type="submission" date="2018-03" db="EMBL/GenBank/DDBJ databases">
        <title>Draft Genome Sequences of the Obligatory Marine Myxobacteria Enhygromyxa salina SWB007.</title>
        <authorList>
            <person name="Poehlein A."/>
            <person name="Moghaddam J.A."/>
            <person name="Harms H."/>
            <person name="Alanjari M."/>
            <person name="Koenig G.M."/>
            <person name="Daniel R."/>
            <person name="Schaeberle T.F."/>
        </authorList>
    </citation>
    <scope>NUCLEOTIDE SEQUENCE [LARGE SCALE GENOMIC DNA]</scope>
    <source>
        <strain evidence="1 2">SWB007</strain>
    </source>
</reference>
<comment type="caution">
    <text evidence="1">The sequence shown here is derived from an EMBL/GenBank/DDBJ whole genome shotgun (WGS) entry which is preliminary data.</text>
</comment>
<dbReference type="CDD" id="cd00299">
    <property type="entry name" value="GST_C_family"/>
    <property type="match status" value="1"/>
</dbReference>
<dbReference type="EMBL" id="PVNL01000062">
    <property type="protein sequence ID" value="PRQ06977.1"/>
    <property type="molecule type" value="Genomic_DNA"/>
</dbReference>
<evidence type="ECO:0000313" key="1">
    <source>
        <dbReference type="EMBL" id="PRQ06977.1"/>
    </source>
</evidence>
<dbReference type="SUPFAM" id="SSF47616">
    <property type="entry name" value="GST C-terminal domain-like"/>
    <property type="match status" value="1"/>
</dbReference>
<accession>A0A2S9YPG3</accession>
<dbReference type="Gene3D" id="1.20.1050.10">
    <property type="match status" value="1"/>
</dbReference>
<name>A0A2S9YPG3_9BACT</name>
<dbReference type="InterPro" id="IPR036282">
    <property type="entry name" value="Glutathione-S-Trfase_C_sf"/>
</dbReference>
<dbReference type="AlphaFoldDB" id="A0A2S9YPG3"/>
<dbReference type="Proteomes" id="UP000238823">
    <property type="component" value="Unassembled WGS sequence"/>
</dbReference>
<dbReference type="OrthoDB" id="5242791at2"/>
<dbReference type="RefSeq" id="WP_106090310.1">
    <property type="nucleotide sequence ID" value="NZ_PVNL01000062.1"/>
</dbReference>
<gene>
    <name evidence="1" type="ORF">ENSA7_33110</name>
</gene>
<protein>
    <submittedName>
        <fullName evidence="1">Uncharacterized protein</fullName>
    </submittedName>
</protein>
<sequence length="266" mass="29456">MTPRLITIRPSHYNEKARWALDRFGLEYVEEPWMPALHFAATIPVGLRYRRGQADRGSTRFSTPMLVTGDPDAPLLTDSSEIVRFASTRAGAGDEFWSPEATVLDRHFSGRFGADTRRLVYHFLLPDAAVLAEIAVHSVGASQARTFRRLGPVIRKILIRKLKITPELAERSRGHILAEFTQISDRLSDGRRYLVGDQFSIADLSFAALSAIVVGVQPSEGYGAWLPALDQGPPAYGAFARQLRATAAGAFVLRMFAEERPSTRSS</sequence>
<dbReference type="Pfam" id="PF13410">
    <property type="entry name" value="GST_C_2"/>
    <property type="match status" value="1"/>
</dbReference>